<gene>
    <name evidence="2" type="ORF">BCR33DRAFT_714995</name>
</gene>
<feature type="region of interest" description="Disordered" evidence="1">
    <location>
        <begin position="63"/>
        <end position="122"/>
    </location>
</feature>
<accession>A0A1Y2CJN3</accession>
<feature type="region of interest" description="Disordered" evidence="1">
    <location>
        <begin position="1"/>
        <end position="26"/>
    </location>
</feature>
<dbReference type="AlphaFoldDB" id="A0A1Y2CJN3"/>
<sequence>MACISANRTPSHFDPSDENPSSRNTSKTLAILPSSFVSLFIPRELSIDATSSSPSREPILRFLALPNPSTSSSSRRSPNPSIRSRAFPKHTSTHPPSPAIHRCPSYGPNKFNRTHALTSPLT</sequence>
<evidence type="ECO:0000256" key="1">
    <source>
        <dbReference type="SAM" id="MobiDB-lite"/>
    </source>
</evidence>
<name>A0A1Y2CJN3_9FUNG</name>
<keyword evidence="3" id="KW-1185">Reference proteome</keyword>
<reference evidence="2 3" key="1">
    <citation type="submission" date="2016-07" db="EMBL/GenBank/DDBJ databases">
        <title>Pervasive Adenine N6-methylation of Active Genes in Fungi.</title>
        <authorList>
            <consortium name="DOE Joint Genome Institute"/>
            <person name="Mondo S.J."/>
            <person name="Dannebaum R.O."/>
            <person name="Kuo R.C."/>
            <person name="Labutti K."/>
            <person name="Haridas S."/>
            <person name="Kuo A."/>
            <person name="Salamov A."/>
            <person name="Ahrendt S.R."/>
            <person name="Lipzen A."/>
            <person name="Sullivan W."/>
            <person name="Andreopoulos W.B."/>
            <person name="Clum A."/>
            <person name="Lindquist E."/>
            <person name="Daum C."/>
            <person name="Ramamoorthy G.K."/>
            <person name="Gryganskyi A."/>
            <person name="Culley D."/>
            <person name="Magnuson J.K."/>
            <person name="James T.Y."/>
            <person name="O'Malley M.A."/>
            <person name="Stajich J.E."/>
            <person name="Spatafora J.W."/>
            <person name="Visel A."/>
            <person name="Grigoriev I.V."/>
        </authorList>
    </citation>
    <scope>NUCLEOTIDE SEQUENCE [LARGE SCALE GENOMIC DNA]</scope>
    <source>
        <strain evidence="2 3">JEL800</strain>
    </source>
</reference>
<dbReference type="Proteomes" id="UP000193642">
    <property type="component" value="Unassembled WGS sequence"/>
</dbReference>
<comment type="caution">
    <text evidence="2">The sequence shown here is derived from an EMBL/GenBank/DDBJ whole genome shotgun (WGS) entry which is preliminary data.</text>
</comment>
<proteinExistence type="predicted"/>
<feature type="compositionally biased region" description="Low complexity" evidence="1">
    <location>
        <begin position="66"/>
        <end position="85"/>
    </location>
</feature>
<evidence type="ECO:0000313" key="3">
    <source>
        <dbReference type="Proteomes" id="UP000193642"/>
    </source>
</evidence>
<protein>
    <submittedName>
        <fullName evidence="2">Uncharacterized protein</fullName>
    </submittedName>
</protein>
<feature type="compositionally biased region" description="Polar residues" evidence="1">
    <location>
        <begin position="1"/>
        <end position="10"/>
    </location>
</feature>
<dbReference type="EMBL" id="MCGO01000014">
    <property type="protein sequence ID" value="ORY47233.1"/>
    <property type="molecule type" value="Genomic_DNA"/>
</dbReference>
<organism evidence="2 3">
    <name type="scientific">Rhizoclosmatium globosum</name>
    <dbReference type="NCBI Taxonomy" id="329046"/>
    <lineage>
        <taxon>Eukaryota</taxon>
        <taxon>Fungi</taxon>
        <taxon>Fungi incertae sedis</taxon>
        <taxon>Chytridiomycota</taxon>
        <taxon>Chytridiomycota incertae sedis</taxon>
        <taxon>Chytridiomycetes</taxon>
        <taxon>Chytridiales</taxon>
        <taxon>Chytriomycetaceae</taxon>
        <taxon>Rhizoclosmatium</taxon>
    </lineage>
</organism>
<evidence type="ECO:0000313" key="2">
    <source>
        <dbReference type="EMBL" id="ORY47233.1"/>
    </source>
</evidence>